<reference evidence="1 2" key="2">
    <citation type="journal article" date="2017" name="Genome Biol.">
        <title>New reference genome sequences of hot pepper reveal the massive evolution of plant disease-resistance genes by retroduplication.</title>
        <authorList>
            <person name="Kim S."/>
            <person name="Park J."/>
            <person name="Yeom S.I."/>
            <person name="Kim Y.M."/>
            <person name="Seo E."/>
            <person name="Kim K.T."/>
            <person name="Kim M.S."/>
            <person name="Lee J.M."/>
            <person name="Cheong K."/>
            <person name="Shin H.S."/>
            <person name="Kim S.B."/>
            <person name="Han K."/>
            <person name="Lee J."/>
            <person name="Park M."/>
            <person name="Lee H.A."/>
            <person name="Lee H.Y."/>
            <person name="Lee Y."/>
            <person name="Oh S."/>
            <person name="Lee J.H."/>
            <person name="Choi E."/>
            <person name="Choi E."/>
            <person name="Lee S.E."/>
            <person name="Jeon J."/>
            <person name="Kim H."/>
            <person name="Choi G."/>
            <person name="Song H."/>
            <person name="Lee J."/>
            <person name="Lee S.C."/>
            <person name="Kwon J.K."/>
            <person name="Lee H.Y."/>
            <person name="Koo N."/>
            <person name="Hong Y."/>
            <person name="Kim R.W."/>
            <person name="Kang W.H."/>
            <person name="Huh J.H."/>
            <person name="Kang B.C."/>
            <person name="Yang T.J."/>
            <person name="Lee Y.H."/>
            <person name="Bennetzen J.L."/>
            <person name="Choi D."/>
        </authorList>
    </citation>
    <scope>NUCLEOTIDE SEQUENCE [LARGE SCALE GENOMIC DNA]</scope>
    <source>
        <strain evidence="2">cv. CM334</strain>
    </source>
</reference>
<sequence length="137" mass="15332">MLLRSGSSREENKMLLPFPLSAIRFYLTKAVLLQGERLLYPTPFLIPRQKSRPSTTKKEIVQVKRKIAGPLGRPRMLCKKDQALCTNMPPERMLTFASQVAGIGCRALGARAGLPHITDPRLRPLLVNDPQNMATLL</sequence>
<dbReference type="Gramene" id="PHT92779">
    <property type="protein sequence ID" value="PHT92779"/>
    <property type="gene ID" value="T459_00661"/>
</dbReference>
<dbReference type="PANTHER" id="PTHR42774">
    <property type="entry name" value="PHOSPHOTRANSFERASE SYSTEM TRANSPORT PROTEIN"/>
    <property type="match status" value="1"/>
</dbReference>
<dbReference type="EMBL" id="AYRZ02000001">
    <property type="protein sequence ID" value="PHT92779.1"/>
    <property type="molecule type" value="Genomic_DNA"/>
</dbReference>
<evidence type="ECO:0000313" key="2">
    <source>
        <dbReference type="Proteomes" id="UP000222542"/>
    </source>
</evidence>
<organism evidence="1 2">
    <name type="scientific">Capsicum annuum</name>
    <name type="common">Capsicum pepper</name>
    <dbReference type="NCBI Taxonomy" id="4072"/>
    <lineage>
        <taxon>Eukaryota</taxon>
        <taxon>Viridiplantae</taxon>
        <taxon>Streptophyta</taxon>
        <taxon>Embryophyta</taxon>
        <taxon>Tracheophyta</taxon>
        <taxon>Spermatophyta</taxon>
        <taxon>Magnoliopsida</taxon>
        <taxon>eudicotyledons</taxon>
        <taxon>Gunneridae</taxon>
        <taxon>Pentapetalae</taxon>
        <taxon>asterids</taxon>
        <taxon>lamiids</taxon>
        <taxon>Solanales</taxon>
        <taxon>Solanaceae</taxon>
        <taxon>Solanoideae</taxon>
        <taxon>Capsiceae</taxon>
        <taxon>Capsicum</taxon>
    </lineage>
</organism>
<dbReference type="STRING" id="4072.A0A2G3AEW5"/>
<keyword evidence="2" id="KW-1185">Reference proteome</keyword>
<gene>
    <name evidence="1" type="ORF">T459_00661</name>
</gene>
<dbReference type="Proteomes" id="UP000222542">
    <property type="component" value="Unassembled WGS sequence"/>
</dbReference>
<name>A0A2G3AEW5_CAPAN</name>
<proteinExistence type="predicted"/>
<evidence type="ECO:0000313" key="1">
    <source>
        <dbReference type="EMBL" id="PHT92779.1"/>
    </source>
</evidence>
<reference evidence="1 2" key="1">
    <citation type="journal article" date="2014" name="Nat. Genet.">
        <title>Genome sequence of the hot pepper provides insights into the evolution of pungency in Capsicum species.</title>
        <authorList>
            <person name="Kim S."/>
            <person name="Park M."/>
            <person name="Yeom S.I."/>
            <person name="Kim Y.M."/>
            <person name="Lee J.M."/>
            <person name="Lee H.A."/>
            <person name="Seo E."/>
            <person name="Choi J."/>
            <person name="Cheong K."/>
            <person name="Kim K.T."/>
            <person name="Jung K."/>
            <person name="Lee G.W."/>
            <person name="Oh S.K."/>
            <person name="Bae C."/>
            <person name="Kim S.B."/>
            <person name="Lee H.Y."/>
            <person name="Kim S.Y."/>
            <person name="Kim M.S."/>
            <person name="Kang B.C."/>
            <person name="Jo Y.D."/>
            <person name="Yang H.B."/>
            <person name="Jeong H.J."/>
            <person name="Kang W.H."/>
            <person name="Kwon J.K."/>
            <person name="Shin C."/>
            <person name="Lim J.Y."/>
            <person name="Park J.H."/>
            <person name="Huh J.H."/>
            <person name="Kim J.S."/>
            <person name="Kim B.D."/>
            <person name="Cohen O."/>
            <person name="Paran I."/>
            <person name="Suh M.C."/>
            <person name="Lee S.B."/>
            <person name="Kim Y.K."/>
            <person name="Shin Y."/>
            <person name="Noh S.J."/>
            <person name="Park J."/>
            <person name="Seo Y.S."/>
            <person name="Kwon S.Y."/>
            <person name="Kim H.A."/>
            <person name="Park J.M."/>
            <person name="Kim H.J."/>
            <person name="Choi S.B."/>
            <person name="Bosland P.W."/>
            <person name="Reeves G."/>
            <person name="Jo S.H."/>
            <person name="Lee B.W."/>
            <person name="Cho H.T."/>
            <person name="Choi H.S."/>
            <person name="Lee M.S."/>
            <person name="Yu Y."/>
            <person name="Do Choi Y."/>
            <person name="Park B.S."/>
            <person name="van Deynze A."/>
            <person name="Ashrafi H."/>
            <person name="Hill T."/>
            <person name="Kim W.T."/>
            <person name="Pai H.S."/>
            <person name="Ahn H.K."/>
            <person name="Yeam I."/>
            <person name="Giovannoni J.J."/>
            <person name="Rose J.K."/>
            <person name="Sorensen I."/>
            <person name="Lee S.J."/>
            <person name="Kim R.W."/>
            <person name="Choi I.Y."/>
            <person name="Choi B.S."/>
            <person name="Lim J.S."/>
            <person name="Lee Y.H."/>
            <person name="Choi D."/>
        </authorList>
    </citation>
    <scope>NUCLEOTIDE SEQUENCE [LARGE SCALE GENOMIC DNA]</scope>
    <source>
        <strain evidence="2">cv. CM334</strain>
    </source>
</reference>
<dbReference type="PANTHER" id="PTHR42774:SF10">
    <property type="entry name" value="KETOHEXOKINASE-LIKE ISOFORM X1"/>
    <property type="match status" value="1"/>
</dbReference>
<protein>
    <submittedName>
        <fullName evidence="1">Uncharacterized protein</fullName>
    </submittedName>
</protein>
<dbReference type="InterPro" id="IPR052562">
    <property type="entry name" value="Ketohexokinase-related"/>
</dbReference>
<comment type="caution">
    <text evidence="1">The sequence shown here is derived from an EMBL/GenBank/DDBJ whole genome shotgun (WGS) entry which is preliminary data.</text>
</comment>
<accession>A0A2G3AEW5</accession>
<dbReference type="AlphaFoldDB" id="A0A2G3AEW5"/>